<evidence type="ECO:0000256" key="1">
    <source>
        <dbReference type="ARBA" id="ARBA00022723"/>
    </source>
</evidence>
<protein>
    <submittedName>
        <fullName evidence="8">Sciellin isoform X12</fullName>
    </submittedName>
</protein>
<dbReference type="GO" id="GO:0046872">
    <property type="term" value="F:metal ion binding"/>
    <property type="evidence" value="ECO:0007669"/>
    <property type="project" value="UniProtKB-KW"/>
</dbReference>
<evidence type="ECO:0000259" key="6">
    <source>
        <dbReference type="PROSITE" id="PS50023"/>
    </source>
</evidence>
<dbReference type="AlphaFoldDB" id="A0A8J1MEV4"/>
<feature type="compositionally biased region" description="Polar residues" evidence="5">
    <location>
        <begin position="433"/>
        <end position="465"/>
    </location>
</feature>
<evidence type="ECO:0000313" key="8">
    <source>
        <dbReference type="RefSeq" id="XP_041440239.1"/>
    </source>
</evidence>
<evidence type="ECO:0000256" key="3">
    <source>
        <dbReference type="ARBA" id="ARBA00023038"/>
    </source>
</evidence>
<keyword evidence="7" id="KW-1185">Reference proteome</keyword>
<feature type="compositionally biased region" description="Polar residues" evidence="5">
    <location>
        <begin position="385"/>
        <end position="414"/>
    </location>
</feature>
<feature type="compositionally biased region" description="Polar residues" evidence="5">
    <location>
        <begin position="358"/>
        <end position="367"/>
    </location>
</feature>
<dbReference type="PANTHER" id="PTHR15468:SF7">
    <property type="entry name" value="SCIELLIN"/>
    <property type="match status" value="1"/>
</dbReference>
<feature type="compositionally biased region" description="Low complexity" evidence="5">
    <location>
        <begin position="415"/>
        <end position="427"/>
    </location>
</feature>
<feature type="region of interest" description="Disordered" evidence="5">
    <location>
        <begin position="329"/>
        <end position="465"/>
    </location>
</feature>
<dbReference type="GO" id="GO:0008544">
    <property type="term" value="P:epidermis development"/>
    <property type="evidence" value="ECO:0007669"/>
    <property type="project" value="TreeGrafter"/>
</dbReference>
<keyword evidence="1 4" id="KW-0479">Metal-binding</keyword>
<feature type="region of interest" description="Disordered" evidence="5">
    <location>
        <begin position="1"/>
        <end position="169"/>
    </location>
</feature>
<reference evidence="7" key="1">
    <citation type="submission" date="2024-06" db="UniProtKB">
        <authorList>
            <consortium name="RefSeq"/>
        </authorList>
    </citation>
    <scope>NUCLEOTIDE SEQUENCE [LARGE SCALE GENOMIC DNA]</scope>
    <source>
        <strain evidence="7">J_2021</strain>
    </source>
</reference>
<dbReference type="GO" id="GO:0005737">
    <property type="term" value="C:cytoplasm"/>
    <property type="evidence" value="ECO:0007669"/>
    <property type="project" value="TreeGrafter"/>
</dbReference>
<evidence type="ECO:0000313" key="7">
    <source>
        <dbReference type="Proteomes" id="UP000186698"/>
    </source>
</evidence>
<dbReference type="Gene3D" id="2.10.110.10">
    <property type="entry name" value="Cysteine Rich Protein"/>
    <property type="match status" value="1"/>
</dbReference>
<feature type="domain" description="LIM zinc-binding" evidence="6">
    <location>
        <begin position="504"/>
        <end position="570"/>
    </location>
</feature>
<gene>
    <name evidence="8" type="primary">LOC108709769</name>
</gene>
<dbReference type="InterPro" id="IPR001781">
    <property type="entry name" value="Znf_LIM"/>
</dbReference>
<dbReference type="RefSeq" id="XP_041440239.1">
    <property type="nucleotide sequence ID" value="XM_041584305.1"/>
</dbReference>
<name>A0A8J1MEV4_XENLA</name>
<dbReference type="PANTHER" id="PTHR15468">
    <property type="entry name" value="ZNF185"/>
    <property type="match status" value="1"/>
</dbReference>
<accession>A0A8J1MEV4</accession>
<organism evidence="7 8">
    <name type="scientific">Xenopus laevis</name>
    <name type="common">African clawed frog</name>
    <dbReference type="NCBI Taxonomy" id="8355"/>
    <lineage>
        <taxon>Eukaryota</taxon>
        <taxon>Metazoa</taxon>
        <taxon>Chordata</taxon>
        <taxon>Craniata</taxon>
        <taxon>Vertebrata</taxon>
        <taxon>Euteleostomi</taxon>
        <taxon>Amphibia</taxon>
        <taxon>Batrachia</taxon>
        <taxon>Anura</taxon>
        <taxon>Pipoidea</taxon>
        <taxon>Pipidae</taxon>
        <taxon>Xenopodinae</taxon>
        <taxon>Xenopus</taxon>
        <taxon>Xenopus</taxon>
    </lineage>
</organism>
<proteinExistence type="predicted"/>
<dbReference type="InterPro" id="IPR052621">
    <property type="entry name" value="Cell_Prolif/Cornif_Regul"/>
</dbReference>
<feature type="compositionally biased region" description="Polar residues" evidence="5">
    <location>
        <begin position="156"/>
        <end position="165"/>
    </location>
</feature>
<feature type="compositionally biased region" description="Low complexity" evidence="5">
    <location>
        <begin position="107"/>
        <end position="120"/>
    </location>
</feature>
<keyword evidence="3 4" id="KW-0440">LIM domain</keyword>
<feature type="compositionally biased region" description="Basic and acidic residues" evidence="5">
    <location>
        <begin position="45"/>
        <end position="58"/>
    </location>
</feature>
<dbReference type="CDD" id="cd08368">
    <property type="entry name" value="LIM"/>
    <property type="match status" value="1"/>
</dbReference>
<sequence>MSFFRKSSGNEAKSATLGSVSRQNVIQDTNKRRSLLQDNSWIKNRPTEEENKSKDENFGKNILSHYKSQDNLDRPAEDEGTNRIHNRFKSDDALDSDKSEYENKRQSWTPGSRTTATTTSTEDKSINQPTDKSTTASWIDSAKTSSEKPKVVPRSPTANTDNRNQNIEHIEVSNTKIKSTKGTDELDNFIDIKPSTIKEKPRTDELDKLIDIKPSATKAKPRTDELDKLIDIKPSATKAKPRTDELDNLIDIKPSAIKAKPRTDDLNNLIDIKPSAVKGKTRTDDLNNLIDIKPSAVKGKTSSNTILKEEDLDDFIQVERDAKNIRSRDEDANNLIESKKPESKPRDQGLDDLIAITGDTNKGTVKPTSTNTSNVTSRSSTTSSYVFNEDNQSAPSRNSTTTYTVTEDTHNVPNRRSTTTTRVTESTDAGSRRSASYNVSDNSDAPNQRSNVGYSQETSYSSPPTNTYVYKTSFEDSRSYQSNSAANSIKTVYSTSDRSVIEKDMCTFCRKILGIDAKMILKDLSISCHASCFKCEVCNGDLGGMRAGDSMWIYKQAIHCEPCYFAAREKWII</sequence>
<dbReference type="PROSITE" id="PS00478">
    <property type="entry name" value="LIM_DOMAIN_1"/>
    <property type="match status" value="1"/>
</dbReference>
<evidence type="ECO:0000256" key="5">
    <source>
        <dbReference type="SAM" id="MobiDB-lite"/>
    </source>
</evidence>
<feature type="compositionally biased region" description="Low complexity" evidence="5">
    <location>
        <begin position="368"/>
        <end position="384"/>
    </location>
</feature>
<dbReference type="Proteomes" id="UP000186698">
    <property type="component" value="Chromosome 2S"/>
</dbReference>
<feature type="compositionally biased region" description="Polar residues" evidence="5">
    <location>
        <begin position="126"/>
        <end position="144"/>
    </location>
</feature>
<keyword evidence="2 4" id="KW-0862">Zinc</keyword>
<evidence type="ECO:0000256" key="2">
    <source>
        <dbReference type="ARBA" id="ARBA00022833"/>
    </source>
</evidence>
<feature type="compositionally biased region" description="Polar residues" evidence="5">
    <location>
        <begin position="1"/>
        <end position="28"/>
    </location>
</feature>
<dbReference type="PROSITE" id="PS50023">
    <property type="entry name" value="LIM_DOMAIN_2"/>
    <property type="match status" value="1"/>
</dbReference>
<dbReference type="GeneID" id="108709769"/>
<evidence type="ECO:0000256" key="4">
    <source>
        <dbReference type="PROSITE-ProRule" id="PRU00125"/>
    </source>
</evidence>
<feature type="compositionally biased region" description="Basic and acidic residues" evidence="5">
    <location>
        <begin position="329"/>
        <end position="349"/>
    </location>
</feature>
<feature type="compositionally biased region" description="Basic and acidic residues" evidence="5">
    <location>
        <begin position="67"/>
        <end position="105"/>
    </location>
</feature>
<dbReference type="SMART" id="SM00132">
    <property type="entry name" value="LIM"/>
    <property type="match status" value="1"/>
</dbReference>
<reference evidence="8" key="2">
    <citation type="submission" date="2025-08" db="UniProtKB">
        <authorList>
            <consortium name="RefSeq"/>
        </authorList>
    </citation>
    <scope>IDENTIFICATION</scope>
    <source>
        <strain evidence="8">J_2021</strain>
        <tissue evidence="8">Erythrocytes</tissue>
    </source>
</reference>